<evidence type="ECO:0000256" key="3">
    <source>
        <dbReference type="ARBA" id="ARBA00022483"/>
    </source>
</evidence>
<feature type="region of interest" description="Disordered" evidence="5">
    <location>
        <begin position="722"/>
        <end position="787"/>
    </location>
</feature>
<feature type="compositionally biased region" description="Basic residues" evidence="5">
    <location>
        <begin position="740"/>
        <end position="749"/>
    </location>
</feature>
<dbReference type="GO" id="GO:0000149">
    <property type="term" value="F:SNARE binding"/>
    <property type="evidence" value="ECO:0007669"/>
    <property type="project" value="TreeGrafter"/>
</dbReference>
<dbReference type="AlphaFoldDB" id="A0A6G0WNU7"/>
<dbReference type="Pfam" id="PF06046">
    <property type="entry name" value="Sec6"/>
    <property type="match status" value="1"/>
</dbReference>
<dbReference type="Gene3D" id="1.10.357.70">
    <property type="entry name" value="Exocyst complex component Sec6, C-terminal domain"/>
    <property type="match status" value="1"/>
</dbReference>
<name>A0A6G0WNU7_9STRA</name>
<keyword evidence="2" id="KW-0813">Transport</keyword>
<feature type="coiled-coil region" evidence="4">
    <location>
        <begin position="119"/>
        <end position="146"/>
    </location>
</feature>
<dbReference type="GO" id="GO:0000145">
    <property type="term" value="C:exocyst"/>
    <property type="evidence" value="ECO:0007669"/>
    <property type="project" value="InterPro"/>
</dbReference>
<comment type="caution">
    <text evidence="6">The sequence shown here is derived from an EMBL/GenBank/DDBJ whole genome shotgun (WGS) entry which is preliminary data.</text>
</comment>
<dbReference type="EMBL" id="VJMJ01000170">
    <property type="protein sequence ID" value="KAF0729015.1"/>
    <property type="molecule type" value="Genomic_DNA"/>
</dbReference>
<dbReference type="Gene3D" id="1.10.357.50">
    <property type="match status" value="1"/>
</dbReference>
<keyword evidence="3" id="KW-0268">Exocytosis</keyword>
<dbReference type="GO" id="GO:0006887">
    <property type="term" value="P:exocytosis"/>
    <property type="evidence" value="ECO:0007669"/>
    <property type="project" value="UniProtKB-KW"/>
</dbReference>
<evidence type="ECO:0000256" key="1">
    <source>
        <dbReference type="ARBA" id="ARBA00009447"/>
    </source>
</evidence>
<evidence type="ECO:0008006" key="8">
    <source>
        <dbReference type="Google" id="ProtNLM"/>
    </source>
</evidence>
<dbReference type="PANTHER" id="PTHR21292">
    <property type="entry name" value="EXOCYST COMPLEX COMPONENT SEC6-RELATED"/>
    <property type="match status" value="1"/>
</dbReference>
<keyword evidence="7" id="KW-1185">Reference proteome</keyword>
<dbReference type="GO" id="GO:0051601">
    <property type="term" value="P:exocyst localization"/>
    <property type="evidence" value="ECO:0007669"/>
    <property type="project" value="TreeGrafter"/>
</dbReference>
<evidence type="ECO:0000313" key="7">
    <source>
        <dbReference type="Proteomes" id="UP000481153"/>
    </source>
</evidence>
<sequence length="787" mass="89352">MSKMIVRLEQQARDPIEVLQMRLKDVSETSVLNTQQLLEIKTDYLGRAESIKGQLDGFVQAQIDEIERASGLLSLDESVAKVTQSLKTMGASCHRMRAELGDEGVASEVSIARRNLKELQVQMRFYDELQRKLAEMENLLKVDLGELTTVFGKYIHMDDWRQKMLLQLQMASKDNQDEMLNSKHAAKALAAILPRLEDIEHLGKRILEGTWTIVVNCIEVVQFDRKRLSDAFQIVEHLEKRCRKRIDANKVYLDHTLTPIKESQEPSMYQVCRDQLQNSLKTRVADLFQQPPDQDFAQAFNGMLNNASNLLLDLEYVEREVASSFPSTIDAMQVFVSSYNSALEEQFALICGKSDLSVAQKLQLVQWIDYYNSQMGRYRSGIVSDVLEQQANLMLRLYLDGIQEQIQTWVTNIYNREEETITGPSGELHSTRPNDIMNILSSHITIAQEWLSGHLVARVVLACLQSLMGQLKTREKLVVSTLQKIEIEELCSFINDTDVLQSKCAELIDKIHFPGAPDQEEEVAKLKAGLGDSLETTSADIVALAVHICSLIVDKMFNEIEADTTAHWFGKKWEEQDPVVENLLVTLDDFFRDLKSWLSGSFFYAKTVRHALDHCMDEYLKRFFQRTSPFANVELAFRLIDQDVQHIHACFIKYESELRRGGIRSSDDLTKHLEPVQMLSLVLSRKVSIDDLQRDLAEAQDDPKLVERLKSLIAAAKRFVPGSPTASSKAAKKSGDGKATKKTFFKKSKDKTPVEEAKPPVATPPPTEKESSEFQVKTSSLDAFLNH</sequence>
<reference evidence="6 7" key="1">
    <citation type="submission" date="2019-07" db="EMBL/GenBank/DDBJ databases">
        <title>Genomics analysis of Aphanomyces spp. identifies a new class of oomycete effector associated with host adaptation.</title>
        <authorList>
            <person name="Gaulin E."/>
        </authorList>
    </citation>
    <scope>NUCLEOTIDE SEQUENCE [LARGE SCALE GENOMIC DNA]</scope>
    <source>
        <strain evidence="6 7">ATCC 201684</strain>
    </source>
</reference>
<dbReference type="InterPro" id="IPR042532">
    <property type="entry name" value="EXOC3/Sec6_C"/>
</dbReference>
<accession>A0A6G0WNU7</accession>
<protein>
    <recommendedName>
        <fullName evidence="8">Exocyst complex component Sec6</fullName>
    </recommendedName>
</protein>
<evidence type="ECO:0000256" key="2">
    <source>
        <dbReference type="ARBA" id="ARBA00022448"/>
    </source>
</evidence>
<proteinExistence type="inferred from homology"/>
<dbReference type="VEuPathDB" id="FungiDB:AeMF1_019906"/>
<evidence type="ECO:0000256" key="5">
    <source>
        <dbReference type="SAM" id="MobiDB-lite"/>
    </source>
</evidence>
<dbReference type="PANTHER" id="PTHR21292:SF1">
    <property type="entry name" value="EXOCYST COMPLEX COMPONENT 3"/>
    <property type="match status" value="1"/>
</dbReference>
<evidence type="ECO:0000313" key="6">
    <source>
        <dbReference type="EMBL" id="KAF0729015.1"/>
    </source>
</evidence>
<keyword evidence="4" id="KW-0175">Coiled coil</keyword>
<comment type="similarity">
    <text evidence="1">Belongs to the SEC6 family.</text>
</comment>
<organism evidence="6 7">
    <name type="scientific">Aphanomyces euteiches</name>
    <dbReference type="NCBI Taxonomy" id="100861"/>
    <lineage>
        <taxon>Eukaryota</taxon>
        <taxon>Sar</taxon>
        <taxon>Stramenopiles</taxon>
        <taxon>Oomycota</taxon>
        <taxon>Saprolegniomycetes</taxon>
        <taxon>Saprolegniales</taxon>
        <taxon>Verrucalvaceae</taxon>
        <taxon>Aphanomyces</taxon>
    </lineage>
</organism>
<gene>
    <name evidence="6" type="ORF">Ae201684_013314</name>
</gene>
<evidence type="ECO:0000256" key="4">
    <source>
        <dbReference type="SAM" id="Coils"/>
    </source>
</evidence>
<dbReference type="InterPro" id="IPR010326">
    <property type="entry name" value="EXOC3/Sec6"/>
</dbReference>
<dbReference type="Proteomes" id="UP000481153">
    <property type="component" value="Unassembled WGS sequence"/>
</dbReference>